<dbReference type="InterPro" id="IPR011050">
    <property type="entry name" value="Pectin_lyase_fold/virulence"/>
</dbReference>
<dbReference type="PANTHER" id="PTHR31707">
    <property type="entry name" value="PECTINESTERASE"/>
    <property type="match status" value="1"/>
</dbReference>
<evidence type="ECO:0000256" key="1">
    <source>
        <dbReference type="ARBA" id="ARBA00005184"/>
    </source>
</evidence>
<name>A0A3Q7IYV1_SOLLC</name>
<dbReference type="InParanoid" id="A0A3Q7IYV1"/>
<keyword evidence="4" id="KW-0961">Cell wall biogenesis/degradation</keyword>
<proteinExistence type="predicted"/>
<dbReference type="STRING" id="4081.A0A3Q7IYV1"/>
<keyword evidence="8" id="KW-1185">Reference proteome</keyword>
<organism evidence="7">
    <name type="scientific">Solanum lycopersicum</name>
    <name type="common">Tomato</name>
    <name type="synonym">Lycopersicon esculentum</name>
    <dbReference type="NCBI Taxonomy" id="4081"/>
    <lineage>
        <taxon>Eukaryota</taxon>
        <taxon>Viridiplantae</taxon>
        <taxon>Streptophyta</taxon>
        <taxon>Embryophyta</taxon>
        <taxon>Tracheophyta</taxon>
        <taxon>Spermatophyta</taxon>
        <taxon>Magnoliopsida</taxon>
        <taxon>eudicotyledons</taxon>
        <taxon>Gunneridae</taxon>
        <taxon>Pentapetalae</taxon>
        <taxon>asterids</taxon>
        <taxon>lamiids</taxon>
        <taxon>Solanales</taxon>
        <taxon>Solanaceae</taxon>
        <taxon>Solanoideae</taxon>
        <taxon>Solaneae</taxon>
        <taxon>Solanum</taxon>
        <taxon>Solanum subgen. Lycopersicon</taxon>
    </lineage>
</organism>
<dbReference type="GO" id="GO:0030599">
    <property type="term" value="F:pectinesterase activity"/>
    <property type="evidence" value="ECO:0007669"/>
    <property type="project" value="UniProtKB-EC"/>
</dbReference>
<feature type="domain" description="Pectinesterase catalytic" evidence="6">
    <location>
        <begin position="2"/>
        <end position="140"/>
    </location>
</feature>
<evidence type="ECO:0000256" key="3">
    <source>
        <dbReference type="ARBA" id="ARBA00023085"/>
    </source>
</evidence>
<dbReference type="GO" id="GO:0045490">
    <property type="term" value="P:pectin catabolic process"/>
    <property type="evidence" value="ECO:0007669"/>
    <property type="project" value="UniProtKB-UniPathway"/>
</dbReference>
<dbReference type="OMA" id="CLIVARF"/>
<dbReference type="InterPro" id="IPR000070">
    <property type="entry name" value="Pectinesterase_cat"/>
</dbReference>
<sequence>MDTTIMTGNRSFIDDNKTYETATVDLAIRNGPGPIKHQAVALRVEANLGYQDTLYVKRQRQFYRDCKIYGTIDFICGDATTLLQNCLIVARFPLFKQYNTITAQQREHEDSTTVIVLQNCSIKTSQHLSNVTTYFGRPWGDSFG</sequence>
<evidence type="ECO:0000256" key="2">
    <source>
        <dbReference type="ARBA" id="ARBA00022801"/>
    </source>
</evidence>
<evidence type="ECO:0000259" key="6">
    <source>
        <dbReference type="Pfam" id="PF01095"/>
    </source>
</evidence>
<dbReference type="EnsemblPlants" id="Solyc09g059980.2.1">
    <property type="protein sequence ID" value="Solyc09g059980.2.1"/>
    <property type="gene ID" value="Solyc09g059980.2"/>
</dbReference>
<dbReference type="GO" id="GO:0042545">
    <property type="term" value="P:cell wall modification"/>
    <property type="evidence" value="ECO:0007669"/>
    <property type="project" value="InterPro"/>
</dbReference>
<evidence type="ECO:0000313" key="8">
    <source>
        <dbReference type="Proteomes" id="UP000004994"/>
    </source>
</evidence>
<evidence type="ECO:0000256" key="4">
    <source>
        <dbReference type="ARBA" id="ARBA00023316"/>
    </source>
</evidence>
<dbReference type="Pfam" id="PF01095">
    <property type="entry name" value="Pectinesterase"/>
    <property type="match status" value="1"/>
</dbReference>
<protein>
    <recommendedName>
        <fullName evidence="6">Pectinesterase catalytic domain-containing protein</fullName>
    </recommendedName>
</protein>
<comment type="pathway">
    <text evidence="1">Glycan metabolism; pectin degradation; 2-dehydro-3-deoxy-D-gluconate from pectin: step 1/5.</text>
</comment>
<accession>A0A3Q7IYV1</accession>
<keyword evidence="2" id="KW-0378">Hydrolase</keyword>
<evidence type="ECO:0000256" key="5">
    <source>
        <dbReference type="ARBA" id="ARBA00047928"/>
    </source>
</evidence>
<dbReference type="SUPFAM" id="SSF51126">
    <property type="entry name" value="Pectin lyase-like"/>
    <property type="match status" value="1"/>
</dbReference>
<comment type="catalytic activity">
    <reaction evidence="5">
        <text>[(1-&gt;4)-alpha-D-galacturonosyl methyl ester](n) + n H2O = [(1-&gt;4)-alpha-D-galacturonosyl](n) + n methanol + n H(+)</text>
        <dbReference type="Rhea" id="RHEA:22380"/>
        <dbReference type="Rhea" id="RHEA-COMP:14570"/>
        <dbReference type="Rhea" id="RHEA-COMP:14573"/>
        <dbReference type="ChEBI" id="CHEBI:15377"/>
        <dbReference type="ChEBI" id="CHEBI:15378"/>
        <dbReference type="ChEBI" id="CHEBI:17790"/>
        <dbReference type="ChEBI" id="CHEBI:140522"/>
        <dbReference type="ChEBI" id="CHEBI:140523"/>
        <dbReference type="EC" id="3.1.1.11"/>
    </reaction>
</comment>
<dbReference type="Gene3D" id="2.160.20.10">
    <property type="entry name" value="Single-stranded right-handed beta-helix, Pectin lyase-like"/>
    <property type="match status" value="1"/>
</dbReference>
<keyword evidence="3" id="KW-0063">Aspartyl esterase</keyword>
<reference evidence="7" key="2">
    <citation type="submission" date="2019-01" db="UniProtKB">
        <authorList>
            <consortium name="EnsemblPlants"/>
        </authorList>
    </citation>
    <scope>IDENTIFICATION</scope>
    <source>
        <strain evidence="7">cv. Heinz 1706</strain>
    </source>
</reference>
<dbReference type="UniPathway" id="UPA00545">
    <property type="reaction ID" value="UER00823"/>
</dbReference>
<dbReference type="Gramene" id="Solyc09g059980.2.1">
    <property type="protein sequence ID" value="Solyc09g059980.2.1"/>
    <property type="gene ID" value="Solyc09g059980.2"/>
</dbReference>
<dbReference type="InterPro" id="IPR012334">
    <property type="entry name" value="Pectin_lyas_fold"/>
</dbReference>
<dbReference type="AlphaFoldDB" id="A0A3Q7IYV1"/>
<reference evidence="7" key="1">
    <citation type="journal article" date="2012" name="Nature">
        <title>The tomato genome sequence provides insights into fleshy fruit evolution.</title>
        <authorList>
            <consortium name="Tomato Genome Consortium"/>
        </authorList>
    </citation>
    <scope>NUCLEOTIDE SEQUENCE [LARGE SCALE GENOMIC DNA]</scope>
    <source>
        <strain evidence="7">cv. Heinz 1706</strain>
    </source>
</reference>
<dbReference type="Proteomes" id="UP000004994">
    <property type="component" value="Chromosome 9"/>
</dbReference>
<evidence type="ECO:0000313" key="7">
    <source>
        <dbReference type="EnsemblPlants" id="Solyc09g059980.2.1"/>
    </source>
</evidence>